<dbReference type="EMBL" id="JBHMEX010000013">
    <property type="protein sequence ID" value="MFB9063253.1"/>
    <property type="molecule type" value="Genomic_DNA"/>
</dbReference>
<reference evidence="2 3" key="1">
    <citation type="submission" date="2024-09" db="EMBL/GenBank/DDBJ databases">
        <authorList>
            <person name="Sun Q."/>
            <person name="Mori K."/>
        </authorList>
    </citation>
    <scope>NUCLEOTIDE SEQUENCE [LARGE SCALE GENOMIC DNA]</scope>
    <source>
        <strain evidence="2 3">CECT 7908</strain>
    </source>
</reference>
<feature type="domain" description="Glycosyltransferase 2-like" evidence="1">
    <location>
        <begin position="8"/>
        <end position="181"/>
    </location>
</feature>
<dbReference type="InterPro" id="IPR050834">
    <property type="entry name" value="Glycosyltransf_2"/>
</dbReference>
<dbReference type="Proteomes" id="UP001589589">
    <property type="component" value="Unassembled WGS sequence"/>
</dbReference>
<organism evidence="2 3">
    <name type="scientific">Flavobacterium branchiarum</name>
    <dbReference type="NCBI Taxonomy" id="1114870"/>
    <lineage>
        <taxon>Bacteria</taxon>
        <taxon>Pseudomonadati</taxon>
        <taxon>Bacteroidota</taxon>
        <taxon>Flavobacteriia</taxon>
        <taxon>Flavobacteriales</taxon>
        <taxon>Flavobacteriaceae</taxon>
        <taxon>Flavobacterium</taxon>
    </lineage>
</organism>
<dbReference type="CDD" id="cd00761">
    <property type="entry name" value="Glyco_tranf_GTA_type"/>
    <property type="match status" value="1"/>
</dbReference>
<evidence type="ECO:0000313" key="2">
    <source>
        <dbReference type="EMBL" id="MFB9063253.1"/>
    </source>
</evidence>
<sequence length="295" mass="34446">MQNLPLVTIICLCYNHEQFVAESLNSALNQNYQNIELIIVDDYSTDNSKIKIQSWLINYPQVKFISNETNLGNTRTFNKALQFAKGDYIIDLATDDVLMPDCVEKQINTFLNSKQKKLGIVYGNAELISEKNIHIRYYYEINSERKTLKSPASGDIYLAILSQSSMICSVSSMVKREVLEQLNGYNESLAYEDLDLWIRTSRLYNFEFIDDVLVQKRELENSLGSQFYKKNNSRTREINYSTYLIIKKAISLNQTKEENKALLKRLHYEMVKAYKTHDTLLFIKYIPIELKLRFS</sequence>
<keyword evidence="3" id="KW-1185">Reference proteome</keyword>
<protein>
    <submittedName>
        <fullName evidence="2">Glycosyltransferase family 2 protein</fullName>
    </submittedName>
</protein>
<dbReference type="Pfam" id="PF00535">
    <property type="entry name" value="Glycos_transf_2"/>
    <property type="match status" value="1"/>
</dbReference>
<gene>
    <name evidence="2" type="ORF">ACFFUQ_04400</name>
</gene>
<dbReference type="PANTHER" id="PTHR43685">
    <property type="entry name" value="GLYCOSYLTRANSFERASE"/>
    <property type="match status" value="1"/>
</dbReference>
<proteinExistence type="predicted"/>
<comment type="caution">
    <text evidence="2">The sequence shown here is derived from an EMBL/GenBank/DDBJ whole genome shotgun (WGS) entry which is preliminary data.</text>
</comment>
<dbReference type="Gene3D" id="3.90.550.10">
    <property type="entry name" value="Spore Coat Polysaccharide Biosynthesis Protein SpsA, Chain A"/>
    <property type="match status" value="1"/>
</dbReference>
<dbReference type="PANTHER" id="PTHR43685:SF11">
    <property type="entry name" value="GLYCOSYLTRANSFERASE TAGX-RELATED"/>
    <property type="match status" value="1"/>
</dbReference>
<dbReference type="InterPro" id="IPR029044">
    <property type="entry name" value="Nucleotide-diphossugar_trans"/>
</dbReference>
<evidence type="ECO:0000259" key="1">
    <source>
        <dbReference type="Pfam" id="PF00535"/>
    </source>
</evidence>
<evidence type="ECO:0000313" key="3">
    <source>
        <dbReference type="Proteomes" id="UP001589589"/>
    </source>
</evidence>
<dbReference type="RefSeq" id="WP_290266091.1">
    <property type="nucleotide sequence ID" value="NZ_JAUFQQ010000005.1"/>
</dbReference>
<dbReference type="SUPFAM" id="SSF53448">
    <property type="entry name" value="Nucleotide-diphospho-sugar transferases"/>
    <property type="match status" value="1"/>
</dbReference>
<dbReference type="InterPro" id="IPR001173">
    <property type="entry name" value="Glyco_trans_2-like"/>
</dbReference>
<accession>A0ABV5FI87</accession>
<name>A0ABV5FI87_9FLAO</name>